<name>A0A1B9AN10_9BACI</name>
<evidence type="ECO:0000313" key="2">
    <source>
        <dbReference type="Proteomes" id="UP000092578"/>
    </source>
</evidence>
<dbReference type="RefSeq" id="WP_065411209.1">
    <property type="nucleotide sequence ID" value="NZ_MAYT01000027.1"/>
</dbReference>
<protein>
    <submittedName>
        <fullName evidence="1">Uncharacterized protein</fullName>
    </submittedName>
</protein>
<comment type="caution">
    <text evidence="1">The sequence shown here is derived from an EMBL/GenBank/DDBJ whole genome shotgun (WGS) entry which is preliminary data.</text>
</comment>
<proteinExistence type="predicted"/>
<organism evidence="1 2">
    <name type="scientific">Pseudobacillus wudalianchiensis</name>
    <dbReference type="NCBI Taxonomy" id="1743143"/>
    <lineage>
        <taxon>Bacteria</taxon>
        <taxon>Bacillati</taxon>
        <taxon>Bacillota</taxon>
        <taxon>Bacilli</taxon>
        <taxon>Bacillales</taxon>
        <taxon>Bacillaceae</taxon>
        <taxon>Pseudobacillus</taxon>
    </lineage>
</organism>
<accession>A0A1B9AN10</accession>
<dbReference type="Proteomes" id="UP000092578">
    <property type="component" value="Unassembled WGS sequence"/>
</dbReference>
<gene>
    <name evidence="1" type="ORF">A8F95_11235</name>
</gene>
<dbReference type="AlphaFoldDB" id="A0A1B9AN10"/>
<reference evidence="2" key="1">
    <citation type="submission" date="2016-05" db="EMBL/GenBank/DDBJ databases">
        <authorList>
            <person name="Liu B."/>
            <person name="Wang J."/>
            <person name="Zhu Y."/>
            <person name="Liu G."/>
            <person name="Chen Q."/>
            <person name="Chen Z."/>
            <person name="Lan J."/>
            <person name="Che J."/>
            <person name="Ge C."/>
            <person name="Shi H."/>
            <person name="Pan Z."/>
            <person name="Liu X."/>
        </authorList>
    </citation>
    <scope>NUCLEOTIDE SEQUENCE [LARGE SCALE GENOMIC DNA]</scope>
    <source>
        <strain evidence="2">FJAT-27215</strain>
    </source>
</reference>
<evidence type="ECO:0000313" key="1">
    <source>
        <dbReference type="EMBL" id="OCA85240.1"/>
    </source>
</evidence>
<sequence>MAKFNIEFELVNGDKKLYLEYERQSYTRVASEVMDSSNGWFGTKGDLTNLSNVLTCRIIEVDEDGYKIE</sequence>
<dbReference type="EMBL" id="MAYT01000027">
    <property type="protein sequence ID" value="OCA85240.1"/>
    <property type="molecule type" value="Genomic_DNA"/>
</dbReference>
<keyword evidence="2" id="KW-1185">Reference proteome</keyword>